<evidence type="ECO:0000256" key="1">
    <source>
        <dbReference type="ARBA" id="ARBA00004651"/>
    </source>
</evidence>
<dbReference type="InterPro" id="IPR032807">
    <property type="entry name" value="GNVR"/>
</dbReference>
<feature type="transmembrane region" description="Helical" evidence="7">
    <location>
        <begin position="14"/>
        <end position="34"/>
    </location>
</feature>
<dbReference type="AlphaFoldDB" id="A7NNL7"/>
<feature type="transmembrane region" description="Helical" evidence="7">
    <location>
        <begin position="169"/>
        <end position="187"/>
    </location>
</feature>
<dbReference type="InterPro" id="IPR050445">
    <property type="entry name" value="Bact_polysacc_biosynth/exp"/>
</dbReference>
<accession>A7NNL7</accession>
<keyword evidence="6 7" id="KW-0472">Membrane</keyword>
<dbReference type="HOGENOM" id="CLU_1204069_0_0_0"/>
<dbReference type="InterPro" id="IPR003856">
    <property type="entry name" value="LPS_length_determ_N"/>
</dbReference>
<dbReference type="KEGG" id="rca:Rcas_3104"/>
<protein>
    <submittedName>
        <fullName evidence="10">Lipopolysaccharide biosynthesis protein</fullName>
    </submittedName>
</protein>
<dbReference type="EMBL" id="CP000804">
    <property type="protein sequence ID" value="ABU59158.1"/>
    <property type="molecule type" value="Genomic_DNA"/>
</dbReference>
<evidence type="ECO:0000256" key="4">
    <source>
        <dbReference type="ARBA" id="ARBA00022692"/>
    </source>
</evidence>
<dbReference type="Pfam" id="PF02706">
    <property type="entry name" value="Wzz"/>
    <property type="match status" value="1"/>
</dbReference>
<evidence type="ECO:0000259" key="9">
    <source>
        <dbReference type="Pfam" id="PF13807"/>
    </source>
</evidence>
<sequence>MSLSTFIRVLIRNWWLVVLATALTVGSTAVFVLVQKPVYQASTTVELKPSVSLEDPNQILNTINALTRRNVINTIARKATSMSMHEEVAQQLGVPVEAVLAAQVRTITPPETNLIEVRAQSADPVFAAAVANTVARNMVGQDYEKVISVEVIDPATPPTSPIAPQPMRLLTLGFVFGLILGVAFAFLEQVLQGLRTGADTSGVMIGAAQQPALSTVEAAIPSPAPSTEE</sequence>
<dbReference type="Pfam" id="PF13807">
    <property type="entry name" value="GNVR"/>
    <property type="match status" value="1"/>
</dbReference>
<dbReference type="STRING" id="383372.Rcas_3104"/>
<reference evidence="10 11" key="1">
    <citation type="submission" date="2007-08" db="EMBL/GenBank/DDBJ databases">
        <title>Complete sequence of Roseiflexus castenholzii DSM 13941.</title>
        <authorList>
            <consortium name="US DOE Joint Genome Institute"/>
            <person name="Copeland A."/>
            <person name="Lucas S."/>
            <person name="Lapidus A."/>
            <person name="Barry K."/>
            <person name="Glavina del Rio T."/>
            <person name="Dalin E."/>
            <person name="Tice H."/>
            <person name="Pitluck S."/>
            <person name="Thompson L.S."/>
            <person name="Brettin T."/>
            <person name="Bruce D."/>
            <person name="Detter J.C."/>
            <person name="Han C."/>
            <person name="Tapia R."/>
            <person name="Schmutz J."/>
            <person name="Larimer F."/>
            <person name="Land M."/>
            <person name="Hauser L."/>
            <person name="Kyrpides N."/>
            <person name="Mikhailova N."/>
            <person name="Bryant D.A."/>
            <person name="Hanada S."/>
            <person name="Tsukatani Y."/>
            <person name="Richardson P."/>
        </authorList>
    </citation>
    <scope>NUCLEOTIDE SEQUENCE [LARGE SCALE GENOMIC DNA]</scope>
    <source>
        <strain evidence="11">DSM 13941 / HLO8</strain>
    </source>
</reference>
<feature type="domain" description="Polysaccharide chain length determinant N-terminal" evidence="8">
    <location>
        <begin position="2"/>
        <end position="92"/>
    </location>
</feature>
<evidence type="ECO:0000313" key="11">
    <source>
        <dbReference type="Proteomes" id="UP000000263"/>
    </source>
</evidence>
<keyword evidence="3" id="KW-1003">Cell membrane</keyword>
<evidence type="ECO:0000256" key="2">
    <source>
        <dbReference type="ARBA" id="ARBA00006683"/>
    </source>
</evidence>
<keyword evidence="5 7" id="KW-1133">Transmembrane helix</keyword>
<evidence type="ECO:0000259" key="8">
    <source>
        <dbReference type="Pfam" id="PF02706"/>
    </source>
</evidence>
<dbReference type="PANTHER" id="PTHR32309:SF13">
    <property type="entry name" value="FERRIC ENTEROBACTIN TRANSPORT PROTEIN FEPE"/>
    <property type="match status" value="1"/>
</dbReference>
<dbReference type="OrthoDB" id="157861at2"/>
<dbReference type="GO" id="GO:0005886">
    <property type="term" value="C:plasma membrane"/>
    <property type="evidence" value="ECO:0007669"/>
    <property type="project" value="UniProtKB-SubCell"/>
</dbReference>
<comment type="similarity">
    <text evidence="2">Belongs to the CpsC/CapA family.</text>
</comment>
<dbReference type="Proteomes" id="UP000000263">
    <property type="component" value="Chromosome"/>
</dbReference>
<proteinExistence type="inferred from homology"/>
<dbReference type="RefSeq" id="WP_012121582.1">
    <property type="nucleotide sequence ID" value="NC_009767.1"/>
</dbReference>
<gene>
    <name evidence="10" type="ordered locus">Rcas_3104</name>
</gene>
<evidence type="ECO:0000256" key="6">
    <source>
        <dbReference type="ARBA" id="ARBA00023136"/>
    </source>
</evidence>
<comment type="subcellular location">
    <subcellularLocation>
        <location evidence="1">Cell membrane</location>
        <topology evidence="1">Multi-pass membrane protein</topology>
    </subcellularLocation>
</comment>
<dbReference type="PANTHER" id="PTHR32309">
    <property type="entry name" value="TYROSINE-PROTEIN KINASE"/>
    <property type="match status" value="1"/>
</dbReference>
<evidence type="ECO:0000256" key="5">
    <source>
        <dbReference type="ARBA" id="ARBA00022989"/>
    </source>
</evidence>
<dbReference type="eggNOG" id="COG3944">
    <property type="taxonomic scope" value="Bacteria"/>
</dbReference>
<evidence type="ECO:0000256" key="7">
    <source>
        <dbReference type="SAM" id="Phobius"/>
    </source>
</evidence>
<name>A7NNL7_ROSCS</name>
<dbReference type="GO" id="GO:0004713">
    <property type="term" value="F:protein tyrosine kinase activity"/>
    <property type="evidence" value="ECO:0007669"/>
    <property type="project" value="TreeGrafter"/>
</dbReference>
<evidence type="ECO:0000313" key="10">
    <source>
        <dbReference type="EMBL" id="ABU59158.1"/>
    </source>
</evidence>
<keyword evidence="11" id="KW-1185">Reference proteome</keyword>
<evidence type="ECO:0000256" key="3">
    <source>
        <dbReference type="ARBA" id="ARBA00022475"/>
    </source>
</evidence>
<organism evidence="10 11">
    <name type="scientific">Roseiflexus castenholzii (strain DSM 13941 / HLO8)</name>
    <dbReference type="NCBI Taxonomy" id="383372"/>
    <lineage>
        <taxon>Bacteria</taxon>
        <taxon>Bacillati</taxon>
        <taxon>Chloroflexota</taxon>
        <taxon>Chloroflexia</taxon>
        <taxon>Chloroflexales</taxon>
        <taxon>Roseiflexineae</taxon>
        <taxon>Roseiflexaceae</taxon>
        <taxon>Roseiflexus</taxon>
    </lineage>
</organism>
<feature type="domain" description="Tyrosine-protein kinase G-rich" evidence="9">
    <location>
        <begin position="145"/>
        <end position="188"/>
    </location>
</feature>
<keyword evidence="4 7" id="KW-0812">Transmembrane</keyword>